<keyword evidence="1" id="KW-1133">Transmembrane helix</keyword>
<comment type="caution">
    <text evidence="2">The sequence shown here is derived from an EMBL/GenBank/DDBJ whole genome shotgun (WGS) entry which is preliminary data.</text>
</comment>
<proteinExistence type="predicted"/>
<feature type="transmembrane region" description="Helical" evidence="1">
    <location>
        <begin position="20"/>
        <end position="40"/>
    </location>
</feature>
<keyword evidence="1" id="KW-0812">Transmembrane</keyword>
<dbReference type="AlphaFoldDB" id="A0A4C1W0H5"/>
<reference evidence="2 3" key="1">
    <citation type="journal article" date="2019" name="Commun. Biol.">
        <title>The bagworm genome reveals a unique fibroin gene that provides high tensile strength.</title>
        <authorList>
            <person name="Kono N."/>
            <person name="Nakamura H."/>
            <person name="Ohtoshi R."/>
            <person name="Tomita M."/>
            <person name="Numata K."/>
            <person name="Arakawa K."/>
        </authorList>
    </citation>
    <scope>NUCLEOTIDE SEQUENCE [LARGE SCALE GENOMIC DNA]</scope>
</reference>
<sequence>MTSRVCANCLNLRSLQSANYYHASAVAVVVVGFFLIAPLLRHNLPESFYLELNPSTLDRCGSWPVNNHYNVRDVQIVLPSDALTECHCSVDLLMVEIELRILYIEGNALNP</sequence>
<name>A0A4C1W0H5_EUMVA</name>
<keyword evidence="3" id="KW-1185">Reference proteome</keyword>
<accession>A0A4C1W0H5</accession>
<evidence type="ECO:0000313" key="3">
    <source>
        <dbReference type="Proteomes" id="UP000299102"/>
    </source>
</evidence>
<gene>
    <name evidence="2" type="ORF">EVAR_27178_1</name>
</gene>
<evidence type="ECO:0000313" key="2">
    <source>
        <dbReference type="EMBL" id="GBP44009.1"/>
    </source>
</evidence>
<protein>
    <submittedName>
        <fullName evidence="2">Uncharacterized protein</fullName>
    </submittedName>
</protein>
<organism evidence="2 3">
    <name type="scientific">Eumeta variegata</name>
    <name type="common">Bagworm moth</name>
    <name type="synonym">Eumeta japonica</name>
    <dbReference type="NCBI Taxonomy" id="151549"/>
    <lineage>
        <taxon>Eukaryota</taxon>
        <taxon>Metazoa</taxon>
        <taxon>Ecdysozoa</taxon>
        <taxon>Arthropoda</taxon>
        <taxon>Hexapoda</taxon>
        <taxon>Insecta</taxon>
        <taxon>Pterygota</taxon>
        <taxon>Neoptera</taxon>
        <taxon>Endopterygota</taxon>
        <taxon>Lepidoptera</taxon>
        <taxon>Glossata</taxon>
        <taxon>Ditrysia</taxon>
        <taxon>Tineoidea</taxon>
        <taxon>Psychidae</taxon>
        <taxon>Oiketicinae</taxon>
        <taxon>Eumeta</taxon>
    </lineage>
</organism>
<keyword evidence="1" id="KW-0472">Membrane</keyword>
<dbReference type="EMBL" id="BGZK01000445">
    <property type="protein sequence ID" value="GBP44009.1"/>
    <property type="molecule type" value="Genomic_DNA"/>
</dbReference>
<evidence type="ECO:0000256" key="1">
    <source>
        <dbReference type="SAM" id="Phobius"/>
    </source>
</evidence>
<dbReference type="Proteomes" id="UP000299102">
    <property type="component" value="Unassembled WGS sequence"/>
</dbReference>